<evidence type="ECO:0000313" key="1">
    <source>
        <dbReference type="EMBL" id="GAH66940.1"/>
    </source>
</evidence>
<dbReference type="InterPro" id="IPR016181">
    <property type="entry name" value="Acyl_CoA_acyltransferase"/>
</dbReference>
<gene>
    <name evidence="1" type="ORF">S03H2_46832</name>
</gene>
<organism evidence="1">
    <name type="scientific">marine sediment metagenome</name>
    <dbReference type="NCBI Taxonomy" id="412755"/>
    <lineage>
        <taxon>unclassified sequences</taxon>
        <taxon>metagenomes</taxon>
        <taxon>ecological metagenomes</taxon>
    </lineage>
</organism>
<protein>
    <recommendedName>
        <fullName evidence="2">N-acetyltransferase domain-containing protein</fullName>
    </recommendedName>
</protein>
<proteinExistence type="predicted"/>
<evidence type="ECO:0008006" key="2">
    <source>
        <dbReference type="Google" id="ProtNLM"/>
    </source>
</evidence>
<dbReference type="AlphaFoldDB" id="X1ICF0"/>
<feature type="non-terminal residue" evidence="1">
    <location>
        <position position="1"/>
    </location>
</feature>
<comment type="caution">
    <text evidence="1">The sequence shown here is derived from an EMBL/GenBank/DDBJ whole genome shotgun (WGS) entry which is preliminary data.</text>
</comment>
<dbReference type="SUPFAM" id="SSF55729">
    <property type="entry name" value="Acyl-CoA N-acyltransferases (Nat)"/>
    <property type="match status" value="1"/>
</dbReference>
<accession>X1ICF0</accession>
<name>X1ICF0_9ZZZZ</name>
<sequence length="134" mass="15696">SLEGYLSFVYLRLVYGSPETYLALVWVGEKLAGIEWAIPYNKCKKRYPFIPEKAYMLAAGYTAPPFRGNRIHPFMLQEIGRRIPGCDEYWMLVHENNVPSIKGVEKVGRHVGRFVQKRWFWGRLTSTKYYPDES</sequence>
<reference evidence="1" key="1">
    <citation type="journal article" date="2014" name="Front. Microbiol.">
        <title>High frequency of phylogenetically diverse reductive dehalogenase-homologous genes in deep subseafloor sedimentary metagenomes.</title>
        <authorList>
            <person name="Kawai M."/>
            <person name="Futagami T."/>
            <person name="Toyoda A."/>
            <person name="Takaki Y."/>
            <person name="Nishi S."/>
            <person name="Hori S."/>
            <person name="Arai W."/>
            <person name="Tsubouchi T."/>
            <person name="Morono Y."/>
            <person name="Uchiyama I."/>
            <person name="Ito T."/>
            <person name="Fujiyama A."/>
            <person name="Inagaki F."/>
            <person name="Takami H."/>
        </authorList>
    </citation>
    <scope>NUCLEOTIDE SEQUENCE</scope>
    <source>
        <strain evidence="1">Expedition CK06-06</strain>
    </source>
</reference>
<dbReference type="EMBL" id="BARU01029440">
    <property type="protein sequence ID" value="GAH66940.1"/>
    <property type="molecule type" value="Genomic_DNA"/>
</dbReference>